<accession>A0A9D1AC10</accession>
<evidence type="ECO:0000313" key="1">
    <source>
        <dbReference type="EMBL" id="HIR13356.1"/>
    </source>
</evidence>
<sequence>MILNRNRMAKCILLLLLAVLLAGAAWYFVREPARPADDAVLVRYEEAGWNER</sequence>
<gene>
    <name evidence="1" type="ORF">IAB31_05465</name>
</gene>
<evidence type="ECO:0000313" key="2">
    <source>
        <dbReference type="Proteomes" id="UP000886757"/>
    </source>
</evidence>
<reference evidence="1" key="2">
    <citation type="journal article" date="2021" name="PeerJ">
        <title>Extensive microbial diversity within the chicken gut microbiome revealed by metagenomics and culture.</title>
        <authorList>
            <person name="Gilroy R."/>
            <person name="Ravi A."/>
            <person name="Getino M."/>
            <person name="Pursley I."/>
            <person name="Horton D.L."/>
            <person name="Alikhan N.F."/>
            <person name="Baker D."/>
            <person name="Gharbi K."/>
            <person name="Hall N."/>
            <person name="Watson M."/>
            <person name="Adriaenssens E.M."/>
            <person name="Foster-Nyarko E."/>
            <person name="Jarju S."/>
            <person name="Secka A."/>
            <person name="Antonio M."/>
            <person name="Oren A."/>
            <person name="Chaudhuri R.R."/>
            <person name="La Ragione R."/>
            <person name="Hildebrand F."/>
            <person name="Pallen M.J."/>
        </authorList>
    </citation>
    <scope>NUCLEOTIDE SEQUENCE</scope>
    <source>
        <strain evidence="1">ChiSjej4B22-8148</strain>
    </source>
</reference>
<reference evidence="1" key="1">
    <citation type="submission" date="2020-10" db="EMBL/GenBank/DDBJ databases">
        <authorList>
            <person name="Gilroy R."/>
        </authorList>
    </citation>
    <scope>NUCLEOTIDE SEQUENCE</scope>
    <source>
        <strain evidence="1">ChiSjej4B22-8148</strain>
    </source>
</reference>
<protein>
    <submittedName>
        <fullName evidence="1">Uncharacterized protein</fullName>
    </submittedName>
</protein>
<dbReference type="Proteomes" id="UP000886757">
    <property type="component" value="Unassembled WGS sequence"/>
</dbReference>
<comment type="caution">
    <text evidence="1">The sequence shown here is derived from an EMBL/GenBank/DDBJ whole genome shotgun (WGS) entry which is preliminary data.</text>
</comment>
<proteinExistence type="predicted"/>
<dbReference type="AlphaFoldDB" id="A0A9D1AC10"/>
<organism evidence="1 2">
    <name type="scientific">Candidatus Choladousia intestinavium</name>
    <dbReference type="NCBI Taxonomy" id="2840727"/>
    <lineage>
        <taxon>Bacteria</taxon>
        <taxon>Bacillati</taxon>
        <taxon>Bacillota</taxon>
        <taxon>Clostridia</taxon>
        <taxon>Lachnospirales</taxon>
        <taxon>Lachnospiraceae</taxon>
        <taxon>Lachnospiraceae incertae sedis</taxon>
        <taxon>Candidatus Choladousia</taxon>
    </lineage>
</organism>
<dbReference type="EMBL" id="DVGK01000061">
    <property type="protein sequence ID" value="HIR13356.1"/>
    <property type="molecule type" value="Genomic_DNA"/>
</dbReference>
<name>A0A9D1AC10_9FIRM</name>